<comment type="caution">
    <text evidence="16">The sequence shown here is derived from an EMBL/GenBank/DDBJ whole genome shotgun (WGS) entry which is preliminary data.</text>
</comment>
<gene>
    <name evidence="16" type="ORF">ACFQS8_11650</name>
</gene>
<evidence type="ECO:0000256" key="13">
    <source>
        <dbReference type="SAM" id="SignalP"/>
    </source>
</evidence>
<dbReference type="InterPro" id="IPR039426">
    <property type="entry name" value="TonB-dep_rcpt-like"/>
</dbReference>
<dbReference type="PROSITE" id="PS52016">
    <property type="entry name" value="TONB_DEPENDENT_REC_3"/>
    <property type="match status" value="1"/>
</dbReference>
<keyword evidence="4" id="KW-0410">Iron transport</keyword>
<keyword evidence="17" id="KW-1185">Reference proteome</keyword>
<dbReference type="InterPro" id="IPR036942">
    <property type="entry name" value="Beta-barrel_TonB_sf"/>
</dbReference>
<protein>
    <submittedName>
        <fullName evidence="16">TonB-dependent receptor</fullName>
    </submittedName>
</protein>
<keyword evidence="10 11" id="KW-0998">Cell outer membrane</keyword>
<feature type="domain" description="TonB-dependent receptor-like beta-barrel" evidence="14">
    <location>
        <begin position="282"/>
        <end position="726"/>
    </location>
</feature>
<comment type="similarity">
    <text evidence="11 12">Belongs to the TonB-dependent receptor family.</text>
</comment>
<keyword evidence="3 11" id="KW-1134">Transmembrane beta strand</keyword>
<keyword evidence="2 11" id="KW-0813">Transport</keyword>
<dbReference type="Proteomes" id="UP001596492">
    <property type="component" value="Unassembled WGS sequence"/>
</dbReference>
<reference evidence="17" key="1">
    <citation type="journal article" date="2019" name="Int. J. Syst. Evol. Microbiol.">
        <title>The Global Catalogue of Microorganisms (GCM) 10K type strain sequencing project: providing services to taxonomists for standard genome sequencing and annotation.</title>
        <authorList>
            <consortium name="The Broad Institute Genomics Platform"/>
            <consortium name="The Broad Institute Genome Sequencing Center for Infectious Disease"/>
            <person name="Wu L."/>
            <person name="Ma J."/>
        </authorList>
    </citation>
    <scope>NUCLEOTIDE SEQUENCE [LARGE SCALE GENOMIC DNA]</scope>
    <source>
        <strain evidence="17">CCUG 51308</strain>
    </source>
</reference>
<dbReference type="CDD" id="cd01347">
    <property type="entry name" value="ligand_gated_channel"/>
    <property type="match status" value="1"/>
</dbReference>
<evidence type="ECO:0000256" key="8">
    <source>
        <dbReference type="ARBA" id="ARBA00023077"/>
    </source>
</evidence>
<dbReference type="InterPro" id="IPR012910">
    <property type="entry name" value="Plug_dom"/>
</dbReference>
<evidence type="ECO:0000256" key="7">
    <source>
        <dbReference type="ARBA" id="ARBA00023065"/>
    </source>
</evidence>
<evidence type="ECO:0000256" key="3">
    <source>
        <dbReference type="ARBA" id="ARBA00022452"/>
    </source>
</evidence>
<keyword evidence="8 12" id="KW-0798">TonB box</keyword>
<keyword evidence="9 11" id="KW-0472">Membrane</keyword>
<keyword evidence="13" id="KW-0732">Signal</keyword>
<evidence type="ECO:0000256" key="1">
    <source>
        <dbReference type="ARBA" id="ARBA00004571"/>
    </source>
</evidence>
<dbReference type="PANTHER" id="PTHR32552:SF81">
    <property type="entry name" value="TONB-DEPENDENT OUTER MEMBRANE RECEPTOR"/>
    <property type="match status" value="1"/>
</dbReference>
<comment type="subcellular location">
    <subcellularLocation>
        <location evidence="1 11">Cell outer membrane</location>
        <topology evidence="1 11">Multi-pass membrane protein</topology>
    </subcellularLocation>
</comment>
<proteinExistence type="inferred from homology"/>
<feature type="domain" description="TonB-dependent receptor plug" evidence="15">
    <location>
        <begin position="58"/>
        <end position="167"/>
    </location>
</feature>
<evidence type="ECO:0000313" key="17">
    <source>
        <dbReference type="Proteomes" id="UP001596492"/>
    </source>
</evidence>
<evidence type="ECO:0000256" key="12">
    <source>
        <dbReference type="RuleBase" id="RU003357"/>
    </source>
</evidence>
<dbReference type="Gene3D" id="2.40.170.20">
    <property type="entry name" value="TonB-dependent receptor, beta-barrel domain"/>
    <property type="match status" value="1"/>
</dbReference>
<evidence type="ECO:0000259" key="14">
    <source>
        <dbReference type="Pfam" id="PF00593"/>
    </source>
</evidence>
<feature type="signal peptide" evidence="13">
    <location>
        <begin position="1"/>
        <end position="27"/>
    </location>
</feature>
<evidence type="ECO:0000256" key="5">
    <source>
        <dbReference type="ARBA" id="ARBA00022692"/>
    </source>
</evidence>
<accession>A0ABW2IN76</accession>
<keyword evidence="6" id="KW-0408">Iron</keyword>
<dbReference type="Pfam" id="PF07715">
    <property type="entry name" value="Plug"/>
    <property type="match status" value="1"/>
</dbReference>
<dbReference type="PANTHER" id="PTHR32552">
    <property type="entry name" value="FERRICHROME IRON RECEPTOR-RELATED"/>
    <property type="match status" value="1"/>
</dbReference>
<sequence length="757" mass="80664">MTFKNILTASVALTGLCATGFAPQAFAQEQEVASEQPAEAKKTLSVVTVTAQRREENLQEVPVAVTALSAEQLADRQIGDVNDIASQIPSAVIVTGGGTSSSARVYFRGIGEDESRGAVDPAVGIYLDGIFLGRSIGSLLDLVDTQRVEVLRGPQGTLYGRNTNGGAIKLVSVEPQDENAGDLSAGIGNYGSFNFKGMGNLALGDNTAVRVSGVYKERDGLFELNPNGASAGLARDNLGKEEVAAARISVKHHFNDDWSLLFAADHTQDNSDPSPSTILTSSNDPSVVTDVDNDLFTIEPVPGAVCSPAPQIFQQVGCFANFSSEVEISGASLKIDGAIGDYDFASLTGYRQMKDDLSSHIGFPFSQQTDQSQLSQEFTLSSAFDGPFNYMVGAFFYNEEVQLDSVFFFPFSVGIDTNSAAAFSQVNFEATDKITLTGGLRYTTETRDVVGSSGAPGAASVAFPLERNLDEDNLTYSVKASYQATDSIMVYGSVSNGFKSAGVSPDCFAAASCFLPVTQEDLVSWETGIRSDLFDNAVRFNLTYFNNSYEDLQISATVPGVGFTRSNVGEAAIQGIELETSWFATDNLEFYMNGSWLDAEYQNLTAADAGIIKQIDPAVAGPADAACPGLSSTPGAMRDSQLIACGEASQLKNAPETKASLGFQYSIPAFDGYVKFGGDLAYEADSYALVANNPGSLISPGTRVNARVGYAPEDKGWRVSLWGKNLTDKEYYRNTTSTNHVYAELPLTWGVDFGVSF</sequence>
<evidence type="ECO:0000256" key="6">
    <source>
        <dbReference type="ARBA" id="ARBA00023004"/>
    </source>
</evidence>
<dbReference type="EMBL" id="JBHTBR010000005">
    <property type="protein sequence ID" value="MFC7292275.1"/>
    <property type="molecule type" value="Genomic_DNA"/>
</dbReference>
<organism evidence="16 17">
    <name type="scientific">Hirschia litorea</name>
    <dbReference type="NCBI Taxonomy" id="1199156"/>
    <lineage>
        <taxon>Bacteria</taxon>
        <taxon>Pseudomonadati</taxon>
        <taxon>Pseudomonadota</taxon>
        <taxon>Alphaproteobacteria</taxon>
        <taxon>Hyphomonadales</taxon>
        <taxon>Hyphomonadaceae</taxon>
        <taxon>Hirschia</taxon>
    </lineage>
</organism>
<evidence type="ECO:0000259" key="15">
    <source>
        <dbReference type="Pfam" id="PF07715"/>
    </source>
</evidence>
<evidence type="ECO:0000256" key="9">
    <source>
        <dbReference type="ARBA" id="ARBA00023136"/>
    </source>
</evidence>
<name>A0ABW2IN76_9PROT</name>
<dbReference type="Pfam" id="PF00593">
    <property type="entry name" value="TonB_dep_Rec_b-barrel"/>
    <property type="match status" value="1"/>
</dbReference>
<dbReference type="RefSeq" id="WP_382167574.1">
    <property type="nucleotide sequence ID" value="NZ_JBHTBR010000005.1"/>
</dbReference>
<feature type="chain" id="PRO_5047304689" evidence="13">
    <location>
        <begin position="28"/>
        <end position="757"/>
    </location>
</feature>
<evidence type="ECO:0000256" key="2">
    <source>
        <dbReference type="ARBA" id="ARBA00022448"/>
    </source>
</evidence>
<evidence type="ECO:0000256" key="4">
    <source>
        <dbReference type="ARBA" id="ARBA00022496"/>
    </source>
</evidence>
<evidence type="ECO:0000313" key="16">
    <source>
        <dbReference type="EMBL" id="MFC7292275.1"/>
    </source>
</evidence>
<evidence type="ECO:0000256" key="11">
    <source>
        <dbReference type="PROSITE-ProRule" id="PRU01360"/>
    </source>
</evidence>
<evidence type="ECO:0000256" key="10">
    <source>
        <dbReference type="ARBA" id="ARBA00023237"/>
    </source>
</evidence>
<keyword evidence="16" id="KW-0675">Receptor</keyword>
<keyword evidence="7" id="KW-0406">Ion transport</keyword>
<dbReference type="SUPFAM" id="SSF56935">
    <property type="entry name" value="Porins"/>
    <property type="match status" value="1"/>
</dbReference>
<keyword evidence="5 11" id="KW-0812">Transmembrane</keyword>
<dbReference type="InterPro" id="IPR000531">
    <property type="entry name" value="Beta-barrel_TonB"/>
</dbReference>